<gene>
    <name evidence="1" type="ORF">MARPO_0087s0028</name>
</gene>
<sequence>MGASIHATAMNTSSPDLIRKTKYSFEEKLSSSFIQQSTRIFSLTGHRLPQATHQPTEDDEDRMVHHIYIA</sequence>
<keyword evidence="2" id="KW-1185">Reference proteome</keyword>
<accession>A0A2R6WI96</accession>
<dbReference type="EMBL" id="KZ772759">
    <property type="protein sequence ID" value="PTQ33587.1"/>
    <property type="molecule type" value="Genomic_DNA"/>
</dbReference>
<name>A0A2R6WI96_MARPO</name>
<dbReference type="AlphaFoldDB" id="A0A2R6WI96"/>
<protein>
    <submittedName>
        <fullName evidence="1">Uncharacterized protein</fullName>
    </submittedName>
</protein>
<evidence type="ECO:0000313" key="2">
    <source>
        <dbReference type="Proteomes" id="UP000244005"/>
    </source>
</evidence>
<reference evidence="2" key="1">
    <citation type="journal article" date="2017" name="Cell">
        <title>Insights into land plant evolution garnered from the Marchantia polymorpha genome.</title>
        <authorList>
            <person name="Bowman J.L."/>
            <person name="Kohchi T."/>
            <person name="Yamato K.T."/>
            <person name="Jenkins J."/>
            <person name="Shu S."/>
            <person name="Ishizaki K."/>
            <person name="Yamaoka S."/>
            <person name="Nishihama R."/>
            <person name="Nakamura Y."/>
            <person name="Berger F."/>
            <person name="Adam C."/>
            <person name="Aki S.S."/>
            <person name="Althoff F."/>
            <person name="Araki T."/>
            <person name="Arteaga-Vazquez M.A."/>
            <person name="Balasubrmanian S."/>
            <person name="Barry K."/>
            <person name="Bauer D."/>
            <person name="Boehm C.R."/>
            <person name="Briginshaw L."/>
            <person name="Caballero-Perez J."/>
            <person name="Catarino B."/>
            <person name="Chen F."/>
            <person name="Chiyoda S."/>
            <person name="Chovatia M."/>
            <person name="Davies K.M."/>
            <person name="Delmans M."/>
            <person name="Demura T."/>
            <person name="Dierschke T."/>
            <person name="Dolan L."/>
            <person name="Dorantes-Acosta A.E."/>
            <person name="Eklund D.M."/>
            <person name="Florent S.N."/>
            <person name="Flores-Sandoval E."/>
            <person name="Fujiyama A."/>
            <person name="Fukuzawa H."/>
            <person name="Galik B."/>
            <person name="Grimanelli D."/>
            <person name="Grimwood J."/>
            <person name="Grossniklaus U."/>
            <person name="Hamada T."/>
            <person name="Haseloff J."/>
            <person name="Hetherington A.J."/>
            <person name="Higo A."/>
            <person name="Hirakawa Y."/>
            <person name="Hundley H.N."/>
            <person name="Ikeda Y."/>
            <person name="Inoue K."/>
            <person name="Inoue S.I."/>
            <person name="Ishida S."/>
            <person name="Jia Q."/>
            <person name="Kakita M."/>
            <person name="Kanazawa T."/>
            <person name="Kawai Y."/>
            <person name="Kawashima T."/>
            <person name="Kennedy M."/>
            <person name="Kinose K."/>
            <person name="Kinoshita T."/>
            <person name="Kohara Y."/>
            <person name="Koide E."/>
            <person name="Komatsu K."/>
            <person name="Kopischke S."/>
            <person name="Kubo M."/>
            <person name="Kyozuka J."/>
            <person name="Lagercrantz U."/>
            <person name="Lin S.S."/>
            <person name="Lindquist E."/>
            <person name="Lipzen A.M."/>
            <person name="Lu C.W."/>
            <person name="De Luna E."/>
            <person name="Martienssen R.A."/>
            <person name="Minamino N."/>
            <person name="Mizutani M."/>
            <person name="Mizutani M."/>
            <person name="Mochizuki N."/>
            <person name="Monte I."/>
            <person name="Mosher R."/>
            <person name="Nagasaki H."/>
            <person name="Nakagami H."/>
            <person name="Naramoto S."/>
            <person name="Nishitani K."/>
            <person name="Ohtani M."/>
            <person name="Okamoto T."/>
            <person name="Okumura M."/>
            <person name="Phillips J."/>
            <person name="Pollak B."/>
            <person name="Reinders A."/>
            <person name="Rovekamp M."/>
            <person name="Sano R."/>
            <person name="Sawa S."/>
            <person name="Schmid M.W."/>
            <person name="Shirakawa M."/>
            <person name="Solano R."/>
            <person name="Spunde A."/>
            <person name="Suetsugu N."/>
            <person name="Sugano S."/>
            <person name="Sugiyama A."/>
            <person name="Sun R."/>
            <person name="Suzuki Y."/>
            <person name="Takenaka M."/>
            <person name="Takezawa D."/>
            <person name="Tomogane H."/>
            <person name="Tsuzuki M."/>
            <person name="Ueda T."/>
            <person name="Umeda M."/>
            <person name="Ward J.M."/>
            <person name="Watanabe Y."/>
            <person name="Yazaki K."/>
            <person name="Yokoyama R."/>
            <person name="Yoshitake Y."/>
            <person name="Yotsui I."/>
            <person name="Zachgo S."/>
            <person name="Schmutz J."/>
        </authorList>
    </citation>
    <scope>NUCLEOTIDE SEQUENCE [LARGE SCALE GENOMIC DNA]</scope>
    <source>
        <strain evidence="2">Tak-1</strain>
    </source>
</reference>
<organism evidence="1 2">
    <name type="scientific">Marchantia polymorpha</name>
    <name type="common">Common liverwort</name>
    <name type="synonym">Marchantia aquatica</name>
    <dbReference type="NCBI Taxonomy" id="3197"/>
    <lineage>
        <taxon>Eukaryota</taxon>
        <taxon>Viridiplantae</taxon>
        <taxon>Streptophyta</taxon>
        <taxon>Embryophyta</taxon>
        <taxon>Marchantiophyta</taxon>
        <taxon>Marchantiopsida</taxon>
        <taxon>Marchantiidae</taxon>
        <taxon>Marchantiales</taxon>
        <taxon>Marchantiaceae</taxon>
        <taxon>Marchantia</taxon>
    </lineage>
</organism>
<evidence type="ECO:0000313" key="1">
    <source>
        <dbReference type="EMBL" id="PTQ33587.1"/>
    </source>
</evidence>
<proteinExistence type="predicted"/>
<dbReference type="Proteomes" id="UP000244005">
    <property type="component" value="Unassembled WGS sequence"/>
</dbReference>